<protein>
    <submittedName>
        <fullName evidence="2">Cupin domain-containing protein</fullName>
    </submittedName>
</protein>
<dbReference type="CDD" id="cd06121">
    <property type="entry name" value="cupin_YML079wp"/>
    <property type="match status" value="1"/>
</dbReference>
<dbReference type="InterPro" id="IPR039935">
    <property type="entry name" value="YML079W-like"/>
</dbReference>
<dbReference type="EMBL" id="CP127294">
    <property type="protein sequence ID" value="WIX75713.1"/>
    <property type="molecule type" value="Genomic_DNA"/>
</dbReference>
<dbReference type="InterPro" id="IPR009327">
    <property type="entry name" value="Cupin_DUF985"/>
</dbReference>
<sequence>MPQPPEFIRHLGLSPLPVEGGLFAQSWRSEAGSAIYYLLVAPQFSAPHRLDRVEVFAHHAGAPARMLLLHADGTVTRPVLGTDVTAGERPQVVVPAGTWQATVPLGEWSLLGTVVVPPYTDDCVEFADVDTLAARFPAAAADLRALPR</sequence>
<dbReference type="KEGG" id="acab:QRX50_30030"/>
<evidence type="ECO:0000259" key="1">
    <source>
        <dbReference type="Pfam" id="PF06172"/>
    </source>
</evidence>
<dbReference type="RefSeq" id="WP_285966477.1">
    <property type="nucleotide sequence ID" value="NZ_CP127294.1"/>
</dbReference>
<accession>A0A9Y2MSA6</accession>
<dbReference type="InterPro" id="IPR014710">
    <property type="entry name" value="RmlC-like_jellyroll"/>
</dbReference>
<name>A0A9Y2MSA6_9PSEU</name>
<dbReference type="Proteomes" id="UP001236014">
    <property type="component" value="Chromosome"/>
</dbReference>
<dbReference type="Gene3D" id="2.60.120.10">
    <property type="entry name" value="Jelly Rolls"/>
    <property type="match status" value="1"/>
</dbReference>
<keyword evidence="3" id="KW-1185">Reference proteome</keyword>
<feature type="domain" description="DUF985" evidence="1">
    <location>
        <begin position="6"/>
        <end position="126"/>
    </location>
</feature>
<organism evidence="2 3">
    <name type="scientific">Amycolatopsis carbonis</name>
    <dbReference type="NCBI Taxonomy" id="715471"/>
    <lineage>
        <taxon>Bacteria</taxon>
        <taxon>Bacillati</taxon>
        <taxon>Actinomycetota</taxon>
        <taxon>Actinomycetes</taxon>
        <taxon>Pseudonocardiales</taxon>
        <taxon>Pseudonocardiaceae</taxon>
        <taxon>Amycolatopsis</taxon>
    </lineage>
</organism>
<dbReference type="Pfam" id="PF06172">
    <property type="entry name" value="Cupin_5"/>
    <property type="match status" value="1"/>
</dbReference>
<dbReference type="SUPFAM" id="SSF51182">
    <property type="entry name" value="RmlC-like cupins"/>
    <property type="match status" value="1"/>
</dbReference>
<dbReference type="PANTHER" id="PTHR33387:SF3">
    <property type="entry name" value="DUF985 DOMAIN-CONTAINING PROTEIN"/>
    <property type="match status" value="1"/>
</dbReference>
<proteinExistence type="predicted"/>
<evidence type="ECO:0000313" key="2">
    <source>
        <dbReference type="EMBL" id="WIX75713.1"/>
    </source>
</evidence>
<dbReference type="InterPro" id="IPR011051">
    <property type="entry name" value="RmlC_Cupin_sf"/>
</dbReference>
<dbReference type="AlphaFoldDB" id="A0A9Y2MSA6"/>
<dbReference type="PANTHER" id="PTHR33387">
    <property type="entry name" value="RMLC-LIKE JELLY ROLL FOLD PROTEIN"/>
    <property type="match status" value="1"/>
</dbReference>
<evidence type="ECO:0000313" key="3">
    <source>
        <dbReference type="Proteomes" id="UP001236014"/>
    </source>
</evidence>
<gene>
    <name evidence="2" type="ORF">QRX50_30030</name>
</gene>
<reference evidence="2 3" key="1">
    <citation type="submission" date="2023-06" db="EMBL/GenBank/DDBJ databases">
        <authorList>
            <person name="Oyuntsetseg B."/>
            <person name="Kim S.B."/>
        </authorList>
    </citation>
    <scope>NUCLEOTIDE SEQUENCE [LARGE SCALE GENOMIC DNA]</scope>
    <source>
        <strain evidence="2 3">2-15</strain>
    </source>
</reference>